<dbReference type="EMBL" id="LNIX01000021">
    <property type="protein sequence ID" value="OXA43695.1"/>
    <property type="molecule type" value="Genomic_DNA"/>
</dbReference>
<evidence type="ECO:0000313" key="3">
    <source>
        <dbReference type="Proteomes" id="UP000198287"/>
    </source>
</evidence>
<accession>A0A226DDM7</accession>
<dbReference type="OMA" id="RYWGKVD"/>
<evidence type="ECO:0000313" key="2">
    <source>
        <dbReference type="EMBL" id="OXA43695.1"/>
    </source>
</evidence>
<organism evidence="2 3">
    <name type="scientific">Folsomia candida</name>
    <name type="common">Springtail</name>
    <dbReference type="NCBI Taxonomy" id="158441"/>
    <lineage>
        <taxon>Eukaryota</taxon>
        <taxon>Metazoa</taxon>
        <taxon>Ecdysozoa</taxon>
        <taxon>Arthropoda</taxon>
        <taxon>Hexapoda</taxon>
        <taxon>Collembola</taxon>
        <taxon>Entomobryomorpha</taxon>
        <taxon>Isotomoidea</taxon>
        <taxon>Isotomidae</taxon>
        <taxon>Proisotominae</taxon>
        <taxon>Folsomia</taxon>
    </lineage>
</organism>
<name>A0A226DDM7_FOLCA</name>
<comment type="caution">
    <text evidence="2">The sequence shown here is derived from an EMBL/GenBank/DDBJ whole genome shotgun (WGS) entry which is preliminary data.</text>
</comment>
<reference evidence="2 3" key="1">
    <citation type="submission" date="2015-12" db="EMBL/GenBank/DDBJ databases">
        <title>The genome of Folsomia candida.</title>
        <authorList>
            <person name="Faddeeva A."/>
            <person name="Derks M.F."/>
            <person name="Anvar Y."/>
            <person name="Smit S."/>
            <person name="Van Straalen N."/>
            <person name="Roelofs D."/>
        </authorList>
    </citation>
    <scope>NUCLEOTIDE SEQUENCE [LARGE SCALE GENOMIC DNA]</scope>
    <source>
        <strain evidence="2 3">VU population</strain>
        <tissue evidence="2">Whole body</tissue>
    </source>
</reference>
<feature type="chain" id="PRO_5012985575" description="Gamma-glutamylcyclotransferase" evidence="1">
    <location>
        <begin position="27"/>
        <end position="302"/>
    </location>
</feature>
<sequence length="302" mass="34249">MELSKFLRNLVILLCLFLNLVNVGHQKSIDDAYDAHLDLDVESTRENDDGENAYNISHVPIVTAPLSKVDTKPRQISLSGNDDEFACNPSATPGLGQYIIGYGSLMSTESKDLTSPNTGENLPVKVRGYSRVWNCKGTSVSYSTTYLGVVVADSRKTFVAAVYKLPNAAALLDYDARESFYCREEVPMSKIQMLATRKTLGQGQYWMYVTKPEYSEEPTREYPIVQSYVDTFLTGCFELEEKFNITDFAKECVRSTEGWESPWVNDRIFPRRPFRHQKNAGKIDRLLNTMVPRAYKNIRIEG</sequence>
<dbReference type="Proteomes" id="UP000198287">
    <property type="component" value="Unassembled WGS sequence"/>
</dbReference>
<protein>
    <recommendedName>
        <fullName evidence="4">Gamma-glutamylcyclotransferase</fullName>
    </recommendedName>
</protein>
<feature type="signal peptide" evidence="1">
    <location>
        <begin position="1"/>
        <end position="26"/>
    </location>
</feature>
<keyword evidence="3" id="KW-1185">Reference proteome</keyword>
<proteinExistence type="predicted"/>
<dbReference type="AlphaFoldDB" id="A0A226DDM7"/>
<gene>
    <name evidence="2" type="ORF">Fcan01_21620</name>
</gene>
<dbReference type="OrthoDB" id="544697at2759"/>
<evidence type="ECO:0000256" key="1">
    <source>
        <dbReference type="SAM" id="SignalP"/>
    </source>
</evidence>
<keyword evidence="1" id="KW-0732">Signal</keyword>
<evidence type="ECO:0008006" key="4">
    <source>
        <dbReference type="Google" id="ProtNLM"/>
    </source>
</evidence>